<accession>A0ABP8RF28</accession>
<sequence>MQVELLDRRTWRTRHELANAIFEWIEAFDDPVRRHSGLDCLLLADYEPSPQPGR</sequence>
<gene>
    <name evidence="1" type="ORF">GCM10023175_05100</name>
</gene>
<name>A0ABP8RF28_9PSEU</name>
<evidence type="ECO:0000313" key="2">
    <source>
        <dbReference type="Proteomes" id="UP001501598"/>
    </source>
</evidence>
<evidence type="ECO:0008006" key="3">
    <source>
        <dbReference type="Google" id="ProtNLM"/>
    </source>
</evidence>
<dbReference type="EMBL" id="BAABGT010000009">
    <property type="protein sequence ID" value="GAA4537116.1"/>
    <property type="molecule type" value="Genomic_DNA"/>
</dbReference>
<comment type="caution">
    <text evidence="1">The sequence shown here is derived from an EMBL/GenBank/DDBJ whole genome shotgun (WGS) entry which is preliminary data.</text>
</comment>
<keyword evidence="2" id="KW-1185">Reference proteome</keyword>
<protein>
    <recommendedName>
        <fullName evidence="3">Integrase-like protein</fullName>
    </recommendedName>
</protein>
<dbReference type="Proteomes" id="UP001501598">
    <property type="component" value="Unassembled WGS sequence"/>
</dbReference>
<organism evidence="1 2">
    <name type="scientific">Pseudonocardia xishanensis</name>
    <dbReference type="NCBI Taxonomy" id="630995"/>
    <lineage>
        <taxon>Bacteria</taxon>
        <taxon>Bacillati</taxon>
        <taxon>Actinomycetota</taxon>
        <taxon>Actinomycetes</taxon>
        <taxon>Pseudonocardiales</taxon>
        <taxon>Pseudonocardiaceae</taxon>
        <taxon>Pseudonocardia</taxon>
    </lineage>
</organism>
<dbReference type="RefSeq" id="WP_345412241.1">
    <property type="nucleotide sequence ID" value="NZ_BAABGT010000009.1"/>
</dbReference>
<reference evidence="2" key="1">
    <citation type="journal article" date="2019" name="Int. J. Syst. Evol. Microbiol.">
        <title>The Global Catalogue of Microorganisms (GCM) 10K type strain sequencing project: providing services to taxonomists for standard genome sequencing and annotation.</title>
        <authorList>
            <consortium name="The Broad Institute Genomics Platform"/>
            <consortium name="The Broad Institute Genome Sequencing Center for Infectious Disease"/>
            <person name="Wu L."/>
            <person name="Ma J."/>
        </authorList>
    </citation>
    <scope>NUCLEOTIDE SEQUENCE [LARGE SCALE GENOMIC DNA]</scope>
    <source>
        <strain evidence="2">JCM 17906</strain>
    </source>
</reference>
<evidence type="ECO:0000313" key="1">
    <source>
        <dbReference type="EMBL" id="GAA4537116.1"/>
    </source>
</evidence>
<proteinExistence type="predicted"/>